<evidence type="ECO:0000313" key="6">
    <source>
        <dbReference type="Proteomes" id="UP000092714"/>
    </source>
</evidence>
<accession>A0A174QK22</accession>
<organism evidence="5 6">
    <name type="scientific">Clostridium paraputrificum</name>
    <dbReference type="NCBI Taxonomy" id="29363"/>
    <lineage>
        <taxon>Bacteria</taxon>
        <taxon>Bacillati</taxon>
        <taxon>Bacillota</taxon>
        <taxon>Clostridia</taxon>
        <taxon>Eubacteriales</taxon>
        <taxon>Clostridiaceae</taxon>
        <taxon>Clostridium</taxon>
    </lineage>
</organism>
<dbReference type="InterPro" id="IPR009057">
    <property type="entry name" value="Homeodomain-like_sf"/>
</dbReference>
<dbReference type="InterPro" id="IPR018060">
    <property type="entry name" value="HTH_AraC"/>
</dbReference>
<dbReference type="OrthoDB" id="1677563at2"/>
<dbReference type="SUPFAM" id="SSF46689">
    <property type="entry name" value="Homeodomain-like"/>
    <property type="match status" value="2"/>
</dbReference>
<feature type="domain" description="HTH araC/xylS-type" evidence="4">
    <location>
        <begin position="129"/>
        <end position="227"/>
    </location>
</feature>
<dbReference type="RefSeq" id="WP_051195865.1">
    <property type="nucleotide sequence ID" value="NZ_CABHIH010000002.1"/>
</dbReference>
<evidence type="ECO:0000256" key="2">
    <source>
        <dbReference type="ARBA" id="ARBA00023125"/>
    </source>
</evidence>
<dbReference type="GO" id="GO:0043565">
    <property type="term" value="F:sequence-specific DNA binding"/>
    <property type="evidence" value="ECO:0007669"/>
    <property type="project" value="InterPro"/>
</dbReference>
<dbReference type="PANTHER" id="PTHR43280">
    <property type="entry name" value="ARAC-FAMILY TRANSCRIPTIONAL REGULATOR"/>
    <property type="match status" value="1"/>
</dbReference>
<dbReference type="GO" id="GO:0003700">
    <property type="term" value="F:DNA-binding transcription factor activity"/>
    <property type="evidence" value="ECO:0007669"/>
    <property type="project" value="InterPro"/>
</dbReference>
<evidence type="ECO:0000256" key="1">
    <source>
        <dbReference type="ARBA" id="ARBA00023015"/>
    </source>
</evidence>
<dbReference type="EMBL" id="MAPZ01000019">
    <property type="protein sequence ID" value="OBY10797.1"/>
    <property type="molecule type" value="Genomic_DNA"/>
</dbReference>
<proteinExistence type="predicted"/>
<comment type="caution">
    <text evidence="5">The sequence shown here is derived from an EMBL/GenBank/DDBJ whole genome shotgun (WGS) entry which is preliminary data.</text>
</comment>
<name>A0A174QK22_9CLOT</name>
<evidence type="ECO:0000256" key="3">
    <source>
        <dbReference type="ARBA" id="ARBA00023163"/>
    </source>
</evidence>
<dbReference type="AlphaFoldDB" id="A0A174QK22"/>
<evidence type="ECO:0000313" key="5">
    <source>
        <dbReference type="EMBL" id="OBY10797.1"/>
    </source>
</evidence>
<dbReference type="eggNOG" id="COG2207">
    <property type="taxonomic scope" value="Bacteria"/>
</dbReference>
<keyword evidence="2" id="KW-0238">DNA-binding</keyword>
<dbReference type="PANTHER" id="PTHR43280:SF28">
    <property type="entry name" value="HTH-TYPE TRANSCRIPTIONAL ACTIVATOR RHAS"/>
    <property type="match status" value="1"/>
</dbReference>
<dbReference type="InterPro" id="IPR018062">
    <property type="entry name" value="HTH_AraC-typ_CS"/>
</dbReference>
<dbReference type="PROSITE" id="PS01124">
    <property type="entry name" value="HTH_ARAC_FAMILY_2"/>
    <property type="match status" value="1"/>
</dbReference>
<dbReference type="PROSITE" id="PS00041">
    <property type="entry name" value="HTH_ARAC_FAMILY_1"/>
    <property type="match status" value="1"/>
</dbReference>
<keyword evidence="1" id="KW-0805">Transcription regulation</keyword>
<dbReference type="PRINTS" id="PR00032">
    <property type="entry name" value="HTHARAC"/>
</dbReference>
<dbReference type="Proteomes" id="UP000092714">
    <property type="component" value="Unassembled WGS sequence"/>
</dbReference>
<dbReference type="InterPro" id="IPR020449">
    <property type="entry name" value="Tscrpt_reg_AraC-type_HTH"/>
</dbReference>
<gene>
    <name evidence="5" type="ORF">CP373A1_09845</name>
</gene>
<keyword evidence="6" id="KW-1185">Reference proteome</keyword>
<sequence length="231" mass="26994">MITLLDKAKENIDNFHNCTHLNIEAYNENGHLLFSLGNPVNADIHKILERIRKEKNIINVNRQHSIFITICPIIPNNYSYGFYVIGPYSTDKNNTENIQYKPIHCLPHLIELLYVNIEIEEEKHNLNVTKAIKYIDSHYSQDINLDVISKELTLNKTYLCNVFKKTKNKTVIGYLNERRIEKGKDLLVSTDMNIADIALSIGYSNQNYFNTVFKKKENITPLEFRNKYKNI</sequence>
<protein>
    <recommendedName>
        <fullName evidence="4">HTH araC/xylS-type domain-containing protein</fullName>
    </recommendedName>
</protein>
<dbReference type="Pfam" id="PF12833">
    <property type="entry name" value="HTH_18"/>
    <property type="match status" value="1"/>
</dbReference>
<evidence type="ECO:0000259" key="4">
    <source>
        <dbReference type="PROSITE" id="PS01124"/>
    </source>
</evidence>
<keyword evidence="3" id="KW-0804">Transcription</keyword>
<reference evidence="5 6" key="1">
    <citation type="submission" date="2016-06" db="EMBL/GenBank/DDBJ databases">
        <authorList>
            <person name="Kjaerup R.B."/>
            <person name="Dalgaard T.S."/>
            <person name="Juul-Madsen H.R."/>
        </authorList>
    </citation>
    <scope>NUCLEOTIDE SEQUENCE [LARGE SCALE GENOMIC DNA]</scope>
    <source>
        <strain evidence="5 6">373-A1</strain>
    </source>
</reference>
<dbReference type="Gene3D" id="1.10.10.60">
    <property type="entry name" value="Homeodomain-like"/>
    <property type="match status" value="2"/>
</dbReference>
<dbReference type="SMART" id="SM00342">
    <property type="entry name" value="HTH_ARAC"/>
    <property type="match status" value="1"/>
</dbReference>
<dbReference type="GeneID" id="42777864"/>